<proteinExistence type="predicted"/>
<name>A0A3S5APZ4_9PLAT</name>
<reference evidence="1" key="1">
    <citation type="submission" date="2018-11" db="EMBL/GenBank/DDBJ databases">
        <authorList>
            <consortium name="Pathogen Informatics"/>
        </authorList>
    </citation>
    <scope>NUCLEOTIDE SEQUENCE</scope>
</reference>
<protein>
    <submittedName>
        <fullName evidence="1">Uncharacterized protein</fullName>
    </submittedName>
</protein>
<sequence>MSGYIEQSTGALHQAEAIQTALTALAEALLAAAADGNDCENSKPLEAEARRC</sequence>
<evidence type="ECO:0000313" key="1">
    <source>
        <dbReference type="EMBL" id="VEL22188.1"/>
    </source>
</evidence>
<comment type="caution">
    <text evidence="1">The sequence shown here is derived from an EMBL/GenBank/DDBJ whole genome shotgun (WGS) entry which is preliminary data.</text>
</comment>
<organism evidence="1 2">
    <name type="scientific">Protopolystoma xenopodis</name>
    <dbReference type="NCBI Taxonomy" id="117903"/>
    <lineage>
        <taxon>Eukaryota</taxon>
        <taxon>Metazoa</taxon>
        <taxon>Spiralia</taxon>
        <taxon>Lophotrochozoa</taxon>
        <taxon>Platyhelminthes</taxon>
        <taxon>Monogenea</taxon>
        <taxon>Polyopisthocotylea</taxon>
        <taxon>Polystomatidea</taxon>
        <taxon>Polystomatidae</taxon>
        <taxon>Protopolystoma</taxon>
    </lineage>
</organism>
<gene>
    <name evidence="1" type="ORF">PXEA_LOCUS15628</name>
</gene>
<accession>A0A3S5APZ4</accession>
<dbReference type="EMBL" id="CAAALY010055114">
    <property type="protein sequence ID" value="VEL22188.1"/>
    <property type="molecule type" value="Genomic_DNA"/>
</dbReference>
<dbReference type="AlphaFoldDB" id="A0A3S5APZ4"/>
<keyword evidence="2" id="KW-1185">Reference proteome</keyword>
<dbReference type="Proteomes" id="UP000784294">
    <property type="component" value="Unassembled WGS sequence"/>
</dbReference>
<evidence type="ECO:0000313" key="2">
    <source>
        <dbReference type="Proteomes" id="UP000784294"/>
    </source>
</evidence>